<feature type="transmembrane region" description="Helical" evidence="1">
    <location>
        <begin position="12"/>
        <end position="31"/>
    </location>
</feature>
<keyword evidence="1" id="KW-0472">Membrane</keyword>
<sequence length="323" mass="35821">MKRILAWIGVNIDILVALTVAIIVSALDIAGIATAEAVSNATVATLAVLAFVMLRSRMRAESAENVVEQAIVAADRKIDLLPSRLQEQSAARLVKGEEFNRLLADARLDTDRWIFKGSTGAYVRAVTLPECLGRARQGRRALLVRLEILDPNDIHLCERFVRLHQSLALSADGPESTWTGDGTRMELYATVLSACWHHQRYELLDVEIGFSSIASTFRYELSSRYMFITQRGPDFPATVITGNALALDCWATELHASMRQARSLDIRRGAAVTLSSPPTVEEVRTLFERLDLALPETYGDDDVDEIIRTAFKNSDPYDKAAWG</sequence>
<protein>
    <submittedName>
        <fullName evidence="2">Uncharacterized protein</fullName>
    </submittedName>
</protein>
<name>A0A7W8EHN9_9ACTN</name>
<dbReference type="AlphaFoldDB" id="A0A7W8EHN9"/>
<dbReference type="EMBL" id="JACHIN010000005">
    <property type="protein sequence ID" value="MBB5078792.1"/>
    <property type="molecule type" value="Genomic_DNA"/>
</dbReference>
<keyword evidence="1" id="KW-1133">Transmembrane helix</keyword>
<accession>A0A7W8EHN9</accession>
<evidence type="ECO:0000313" key="2">
    <source>
        <dbReference type="EMBL" id="MBB5078792.1"/>
    </source>
</evidence>
<proteinExistence type="predicted"/>
<evidence type="ECO:0000256" key="1">
    <source>
        <dbReference type="SAM" id="Phobius"/>
    </source>
</evidence>
<organism evidence="2 3">
    <name type="scientific">Nonomuraea endophytica</name>
    <dbReference type="NCBI Taxonomy" id="714136"/>
    <lineage>
        <taxon>Bacteria</taxon>
        <taxon>Bacillati</taxon>
        <taxon>Actinomycetota</taxon>
        <taxon>Actinomycetes</taxon>
        <taxon>Streptosporangiales</taxon>
        <taxon>Streptosporangiaceae</taxon>
        <taxon>Nonomuraea</taxon>
    </lineage>
</organism>
<feature type="transmembrane region" description="Helical" evidence="1">
    <location>
        <begin position="37"/>
        <end position="54"/>
    </location>
</feature>
<dbReference type="RefSeq" id="WP_184963812.1">
    <property type="nucleotide sequence ID" value="NZ_JACHIN010000005.1"/>
</dbReference>
<evidence type="ECO:0000313" key="3">
    <source>
        <dbReference type="Proteomes" id="UP000568380"/>
    </source>
</evidence>
<keyword evidence="1" id="KW-0812">Transmembrane</keyword>
<comment type="caution">
    <text evidence="2">The sequence shown here is derived from an EMBL/GenBank/DDBJ whole genome shotgun (WGS) entry which is preliminary data.</text>
</comment>
<dbReference type="Proteomes" id="UP000568380">
    <property type="component" value="Unassembled WGS sequence"/>
</dbReference>
<reference evidence="2 3" key="1">
    <citation type="submission" date="2020-08" db="EMBL/GenBank/DDBJ databases">
        <title>Genomic Encyclopedia of Type Strains, Phase IV (KMG-IV): sequencing the most valuable type-strain genomes for metagenomic binning, comparative biology and taxonomic classification.</title>
        <authorList>
            <person name="Goeker M."/>
        </authorList>
    </citation>
    <scope>NUCLEOTIDE SEQUENCE [LARGE SCALE GENOMIC DNA]</scope>
    <source>
        <strain evidence="2 3">DSM 45385</strain>
    </source>
</reference>
<keyword evidence="3" id="KW-1185">Reference proteome</keyword>
<gene>
    <name evidence="2" type="ORF">HNR40_004278</name>
</gene>